<dbReference type="GO" id="GO:0043709">
    <property type="term" value="P:cell adhesion involved in single-species biofilm formation"/>
    <property type="evidence" value="ECO:0007669"/>
    <property type="project" value="TreeGrafter"/>
</dbReference>
<dbReference type="CDD" id="cd00130">
    <property type="entry name" value="PAS"/>
    <property type="match status" value="1"/>
</dbReference>
<keyword evidence="5 8" id="KW-1133">Transmembrane helix</keyword>
<feature type="domain" description="PAC" evidence="9">
    <location>
        <begin position="264"/>
        <end position="316"/>
    </location>
</feature>
<dbReference type="GO" id="GO:1902201">
    <property type="term" value="P:negative regulation of bacterial-type flagellum-dependent cell motility"/>
    <property type="evidence" value="ECO:0007669"/>
    <property type="project" value="TreeGrafter"/>
</dbReference>
<dbReference type="SMART" id="SM00091">
    <property type="entry name" value="PAS"/>
    <property type="match status" value="2"/>
</dbReference>
<comment type="catalytic activity">
    <reaction evidence="7">
        <text>2 GTP = 3',3'-c-di-GMP + 2 diphosphate</text>
        <dbReference type="Rhea" id="RHEA:24898"/>
        <dbReference type="ChEBI" id="CHEBI:33019"/>
        <dbReference type="ChEBI" id="CHEBI:37565"/>
        <dbReference type="ChEBI" id="CHEBI:58805"/>
        <dbReference type="EC" id="2.7.7.65"/>
    </reaction>
</comment>
<dbReference type="SUPFAM" id="SSF55073">
    <property type="entry name" value="Nucleotide cyclase"/>
    <property type="match status" value="1"/>
</dbReference>
<feature type="domain" description="GGDEF" evidence="10">
    <location>
        <begin position="482"/>
        <end position="619"/>
    </location>
</feature>
<keyword evidence="3" id="KW-1003">Cell membrane</keyword>
<accession>A0A927IP33</accession>
<dbReference type="CDD" id="cd01949">
    <property type="entry name" value="GGDEF"/>
    <property type="match status" value="1"/>
</dbReference>
<dbReference type="InterPro" id="IPR000014">
    <property type="entry name" value="PAS"/>
</dbReference>
<reference evidence="11" key="1">
    <citation type="submission" date="2020-09" db="EMBL/GenBank/DDBJ databases">
        <title>Genome seq and assembly of Devosia sp.</title>
        <authorList>
            <person name="Chhetri G."/>
        </authorList>
    </citation>
    <scope>NUCLEOTIDE SEQUENCE</scope>
    <source>
        <strain evidence="11">PTR5</strain>
    </source>
</reference>
<evidence type="ECO:0000256" key="4">
    <source>
        <dbReference type="ARBA" id="ARBA00022692"/>
    </source>
</evidence>
<evidence type="ECO:0000256" key="5">
    <source>
        <dbReference type="ARBA" id="ARBA00022989"/>
    </source>
</evidence>
<feature type="transmembrane region" description="Helical" evidence="8">
    <location>
        <begin position="36"/>
        <end position="56"/>
    </location>
</feature>
<dbReference type="GO" id="GO:0052621">
    <property type="term" value="F:diguanylate cyclase activity"/>
    <property type="evidence" value="ECO:0007669"/>
    <property type="project" value="UniProtKB-EC"/>
</dbReference>
<dbReference type="PANTHER" id="PTHR45138:SF9">
    <property type="entry name" value="DIGUANYLATE CYCLASE DGCM-RELATED"/>
    <property type="match status" value="1"/>
</dbReference>
<dbReference type="InterPro" id="IPR011620">
    <property type="entry name" value="Sig_transdc_His_kinase_LytS_TM"/>
</dbReference>
<dbReference type="Pfam" id="PF12860">
    <property type="entry name" value="PAS_7"/>
    <property type="match status" value="1"/>
</dbReference>
<evidence type="ECO:0000313" key="12">
    <source>
        <dbReference type="Proteomes" id="UP000654108"/>
    </source>
</evidence>
<protein>
    <recommendedName>
        <fullName evidence="2">diguanylate cyclase</fullName>
        <ecNumber evidence="2">2.7.7.65</ecNumber>
    </recommendedName>
</protein>
<evidence type="ECO:0000259" key="9">
    <source>
        <dbReference type="PROSITE" id="PS50113"/>
    </source>
</evidence>
<evidence type="ECO:0000259" key="10">
    <source>
        <dbReference type="PROSITE" id="PS50887"/>
    </source>
</evidence>
<dbReference type="NCBIfam" id="TIGR00254">
    <property type="entry name" value="GGDEF"/>
    <property type="match status" value="1"/>
</dbReference>
<dbReference type="Pfam" id="PF00990">
    <property type="entry name" value="GGDEF"/>
    <property type="match status" value="1"/>
</dbReference>
<dbReference type="Pfam" id="PF07694">
    <property type="entry name" value="5TM-5TMR_LYT"/>
    <property type="match status" value="1"/>
</dbReference>
<name>A0A927IP33_9HYPH</name>
<dbReference type="RefSeq" id="WP_191772240.1">
    <property type="nucleotide sequence ID" value="NZ_JACYFU010000001.1"/>
</dbReference>
<feature type="transmembrane region" description="Helical" evidence="8">
    <location>
        <begin position="68"/>
        <end position="91"/>
    </location>
</feature>
<dbReference type="Pfam" id="PF08448">
    <property type="entry name" value="PAS_4"/>
    <property type="match status" value="1"/>
</dbReference>
<comment type="subcellular location">
    <subcellularLocation>
        <location evidence="1">Cell membrane</location>
        <topology evidence="1">Multi-pass membrane protein</topology>
    </subcellularLocation>
</comment>
<keyword evidence="4 8" id="KW-0812">Transmembrane</keyword>
<dbReference type="Gene3D" id="3.30.450.20">
    <property type="entry name" value="PAS domain"/>
    <property type="match status" value="2"/>
</dbReference>
<keyword evidence="6 8" id="KW-0472">Membrane</keyword>
<dbReference type="Gene3D" id="3.30.70.270">
    <property type="match status" value="1"/>
</dbReference>
<evidence type="ECO:0000256" key="6">
    <source>
        <dbReference type="ARBA" id="ARBA00023136"/>
    </source>
</evidence>
<feature type="transmembrane region" description="Helical" evidence="8">
    <location>
        <begin position="161"/>
        <end position="182"/>
    </location>
</feature>
<dbReference type="InterPro" id="IPR029787">
    <property type="entry name" value="Nucleotide_cyclase"/>
</dbReference>
<feature type="transmembrane region" description="Helical" evidence="8">
    <location>
        <begin position="127"/>
        <end position="149"/>
    </location>
</feature>
<dbReference type="EMBL" id="JACYFU010000001">
    <property type="protein sequence ID" value="MBD8064125.1"/>
    <property type="molecule type" value="Genomic_DNA"/>
</dbReference>
<gene>
    <name evidence="11" type="ORF">IC608_01365</name>
</gene>
<dbReference type="InterPro" id="IPR013656">
    <property type="entry name" value="PAS_4"/>
</dbReference>
<dbReference type="FunFam" id="3.30.70.270:FF:000001">
    <property type="entry name" value="Diguanylate cyclase domain protein"/>
    <property type="match status" value="1"/>
</dbReference>
<sequence>MWLDLLANFSAVGLTVSIWANAQTWVRRVPRPLRPVASGILMGIGTICTMLLSVELQPGSYFDLRTTLVGLSTFFGGPFSGLVTALIAAVYRTTLGGVGLVAGFVGIIASLLLGSAFWALRRKTGTTAFSLTLFTIGNALASISGVPFLPEAARAIVVQTAVGPSLAVTFLASLAFGTGMAISRRRGWLTHLLQSAVEQAPDYFYVKDRSGRIIAANWNTARFNNRSSPRKMIGLTDLDLAGPDRAAALFEAEQHLLRTGTPIVNRSERLPTAFGEPHTYLTSKYPILNSDGEVSGLVGVTKDFTTHETLLANLESAHKRLDMVLNHTSDGIAYFDAQGKLVLANPRYRELFPITGYLREPGRHLGAILRAVYRTGEQANLPESEQGWIENVLDSLVRGGEQDIQLSNGTWLLIRTSPLPEGGAVVVVSDITHLKRAETELAAVAEQFRILASVDALTGLKNRRSMVTALESEYARSLRSHAPLSFVLIDVDWFKRFNDLYGHPAGDACLRMVADRIRHCVQRPSDLAARYGGEEFVLVLPQTDAEGARAVVAAIQDEIRTLQIAHEGSTKGHVTCSAGIATFTATATPGVPMDLLDQADKALYAAKDQGRDTALHWQDVAGTTPLPAIVREAG</sequence>
<dbReference type="PANTHER" id="PTHR45138">
    <property type="entry name" value="REGULATORY COMPONENTS OF SENSORY TRANSDUCTION SYSTEM"/>
    <property type="match status" value="1"/>
</dbReference>
<dbReference type="EC" id="2.7.7.65" evidence="2"/>
<dbReference type="GO" id="GO:0000155">
    <property type="term" value="F:phosphorelay sensor kinase activity"/>
    <property type="evidence" value="ECO:0007669"/>
    <property type="project" value="InterPro"/>
</dbReference>
<dbReference type="InterPro" id="IPR050469">
    <property type="entry name" value="Diguanylate_Cyclase"/>
</dbReference>
<evidence type="ECO:0000256" key="2">
    <source>
        <dbReference type="ARBA" id="ARBA00012528"/>
    </source>
</evidence>
<dbReference type="SUPFAM" id="SSF55785">
    <property type="entry name" value="PYP-like sensor domain (PAS domain)"/>
    <property type="match status" value="2"/>
</dbReference>
<comment type="caution">
    <text evidence="11">The sequence shown here is derived from an EMBL/GenBank/DDBJ whole genome shotgun (WGS) entry which is preliminary data.</text>
</comment>
<proteinExistence type="predicted"/>
<dbReference type="InterPro" id="IPR043128">
    <property type="entry name" value="Rev_trsase/Diguanyl_cyclase"/>
</dbReference>
<dbReference type="InterPro" id="IPR000160">
    <property type="entry name" value="GGDEF_dom"/>
</dbReference>
<evidence type="ECO:0000256" key="3">
    <source>
        <dbReference type="ARBA" id="ARBA00022475"/>
    </source>
</evidence>
<dbReference type="SMART" id="SM00267">
    <property type="entry name" value="GGDEF"/>
    <property type="match status" value="1"/>
</dbReference>
<evidence type="ECO:0000256" key="1">
    <source>
        <dbReference type="ARBA" id="ARBA00004651"/>
    </source>
</evidence>
<dbReference type="Proteomes" id="UP000654108">
    <property type="component" value="Unassembled WGS sequence"/>
</dbReference>
<feature type="transmembrane region" description="Helical" evidence="8">
    <location>
        <begin position="97"/>
        <end position="120"/>
    </location>
</feature>
<organism evidence="11 12">
    <name type="scientific">Devosia oryzisoli</name>
    <dbReference type="NCBI Taxonomy" id="2774138"/>
    <lineage>
        <taxon>Bacteria</taxon>
        <taxon>Pseudomonadati</taxon>
        <taxon>Pseudomonadota</taxon>
        <taxon>Alphaproteobacteria</taxon>
        <taxon>Hyphomicrobiales</taxon>
        <taxon>Devosiaceae</taxon>
        <taxon>Devosia</taxon>
    </lineage>
</organism>
<dbReference type="InterPro" id="IPR000700">
    <property type="entry name" value="PAS-assoc_C"/>
</dbReference>
<dbReference type="AlphaFoldDB" id="A0A927IP33"/>
<dbReference type="PROSITE" id="PS50113">
    <property type="entry name" value="PAC"/>
    <property type="match status" value="1"/>
</dbReference>
<evidence type="ECO:0000256" key="8">
    <source>
        <dbReference type="SAM" id="Phobius"/>
    </source>
</evidence>
<dbReference type="PROSITE" id="PS50887">
    <property type="entry name" value="GGDEF"/>
    <property type="match status" value="1"/>
</dbReference>
<dbReference type="GO" id="GO:0071555">
    <property type="term" value="P:cell wall organization"/>
    <property type="evidence" value="ECO:0007669"/>
    <property type="project" value="InterPro"/>
</dbReference>
<evidence type="ECO:0000256" key="7">
    <source>
        <dbReference type="ARBA" id="ARBA00034247"/>
    </source>
</evidence>
<dbReference type="GO" id="GO:0005886">
    <property type="term" value="C:plasma membrane"/>
    <property type="evidence" value="ECO:0007669"/>
    <property type="project" value="UniProtKB-SubCell"/>
</dbReference>
<dbReference type="InterPro" id="IPR035965">
    <property type="entry name" value="PAS-like_dom_sf"/>
</dbReference>
<keyword evidence="12" id="KW-1185">Reference proteome</keyword>
<evidence type="ECO:0000313" key="11">
    <source>
        <dbReference type="EMBL" id="MBD8064125.1"/>
    </source>
</evidence>